<sequence length="278" mass="32309">MIGMSSWLSVRERIWWKYLLLSRFIAYVEAREYPEYQVWFQEDRDNISPEGEKGFEDIGMTIWIRHSRLGTKIVTREMWAQMENIMRYLNNVETGIHHSYFTRSKAHASTDMTNSGASDQNGLGLIVVLRYEPEASEGRDPIPYDEHIANLMQKMANMQSEIDRLRNLTNLSITPNTPFFEHGTNTTIPPPFHLLTLFLLNTSHQILPFTRPIQLLPNNPPTLNNLTFHKTIYSRPTIYPSLPNMCLKLHLPKLQSSKLTHLPKTHSPKPSRLPKNTK</sequence>
<proteinExistence type="predicted"/>
<evidence type="ECO:0000313" key="3">
    <source>
        <dbReference type="EMBL" id="KAG5596043.1"/>
    </source>
</evidence>
<feature type="chain" id="PRO_5039904220" evidence="2">
    <location>
        <begin position="31"/>
        <end position="278"/>
    </location>
</feature>
<evidence type="ECO:0000256" key="2">
    <source>
        <dbReference type="SAM" id="SignalP"/>
    </source>
</evidence>
<evidence type="ECO:0000256" key="1">
    <source>
        <dbReference type="SAM" id="MobiDB-lite"/>
    </source>
</evidence>
<organism evidence="3 4">
    <name type="scientific">Solanum commersonii</name>
    <name type="common">Commerson's wild potato</name>
    <name type="synonym">Commerson's nightshade</name>
    <dbReference type="NCBI Taxonomy" id="4109"/>
    <lineage>
        <taxon>Eukaryota</taxon>
        <taxon>Viridiplantae</taxon>
        <taxon>Streptophyta</taxon>
        <taxon>Embryophyta</taxon>
        <taxon>Tracheophyta</taxon>
        <taxon>Spermatophyta</taxon>
        <taxon>Magnoliopsida</taxon>
        <taxon>eudicotyledons</taxon>
        <taxon>Gunneridae</taxon>
        <taxon>Pentapetalae</taxon>
        <taxon>asterids</taxon>
        <taxon>lamiids</taxon>
        <taxon>Solanales</taxon>
        <taxon>Solanaceae</taxon>
        <taxon>Solanoideae</taxon>
        <taxon>Solaneae</taxon>
        <taxon>Solanum</taxon>
    </lineage>
</organism>
<feature type="signal peptide" evidence="2">
    <location>
        <begin position="1"/>
        <end position="30"/>
    </location>
</feature>
<keyword evidence="4" id="KW-1185">Reference proteome</keyword>
<dbReference type="AlphaFoldDB" id="A0A9J5Y5T4"/>
<dbReference type="EMBL" id="JACXVP010000007">
    <property type="protein sequence ID" value="KAG5596043.1"/>
    <property type="molecule type" value="Genomic_DNA"/>
</dbReference>
<name>A0A9J5Y5T4_SOLCO</name>
<protein>
    <submittedName>
        <fullName evidence="3">Uncharacterized protein</fullName>
    </submittedName>
</protein>
<reference evidence="3 4" key="1">
    <citation type="submission" date="2020-09" db="EMBL/GenBank/DDBJ databases">
        <title>De no assembly of potato wild relative species, Solanum commersonii.</title>
        <authorList>
            <person name="Cho K."/>
        </authorList>
    </citation>
    <scope>NUCLEOTIDE SEQUENCE [LARGE SCALE GENOMIC DNA]</scope>
    <source>
        <strain evidence="3">LZ3.2</strain>
        <tissue evidence="3">Leaf</tissue>
    </source>
</reference>
<gene>
    <name evidence="3" type="ORF">H5410_037275</name>
</gene>
<comment type="caution">
    <text evidence="3">The sequence shown here is derived from an EMBL/GenBank/DDBJ whole genome shotgun (WGS) entry which is preliminary data.</text>
</comment>
<accession>A0A9J5Y5T4</accession>
<dbReference type="Proteomes" id="UP000824120">
    <property type="component" value="Chromosome 7"/>
</dbReference>
<keyword evidence="2" id="KW-0732">Signal</keyword>
<feature type="region of interest" description="Disordered" evidence="1">
    <location>
        <begin position="257"/>
        <end position="278"/>
    </location>
</feature>
<evidence type="ECO:0000313" key="4">
    <source>
        <dbReference type="Proteomes" id="UP000824120"/>
    </source>
</evidence>